<gene>
    <name evidence="2" type="ORF">GCM10009824_26040</name>
</gene>
<dbReference type="SUPFAM" id="SSF47598">
    <property type="entry name" value="Ribbon-helix-helix"/>
    <property type="match status" value="1"/>
</dbReference>
<evidence type="ECO:0000259" key="1">
    <source>
        <dbReference type="Pfam" id="PF22513"/>
    </source>
</evidence>
<dbReference type="InterPro" id="IPR053853">
    <property type="entry name" value="FitA-like_RHH"/>
</dbReference>
<dbReference type="InterPro" id="IPR010985">
    <property type="entry name" value="Ribbon_hlx_hlx"/>
</dbReference>
<dbReference type="Proteomes" id="UP001500166">
    <property type="component" value="Unassembled WGS sequence"/>
</dbReference>
<keyword evidence="3" id="KW-1185">Reference proteome</keyword>
<comment type="caution">
    <text evidence="2">The sequence shown here is derived from an EMBL/GenBank/DDBJ whole genome shotgun (WGS) entry which is preliminary data.</text>
</comment>
<dbReference type="InterPro" id="IPR013321">
    <property type="entry name" value="Arc_rbn_hlx_hlx"/>
</dbReference>
<sequence>MTTVIIRNLDARVIAALQRRATFHGRSLEAEIRAILSESVAESPGCATQGLGTRIHESFAVSGGFDLPDRPTEEARAADFS</sequence>
<dbReference type="Gene3D" id="1.10.1220.10">
    <property type="entry name" value="Met repressor-like"/>
    <property type="match status" value="1"/>
</dbReference>
<feature type="domain" description="Antitoxin FitA-like ribbon-helix-helix" evidence="1">
    <location>
        <begin position="3"/>
        <end position="40"/>
    </location>
</feature>
<dbReference type="RefSeq" id="WP_095797261.1">
    <property type="nucleotide sequence ID" value="NZ_BAAAQA010000033.1"/>
</dbReference>
<reference evidence="3" key="1">
    <citation type="journal article" date="2019" name="Int. J. Syst. Evol. Microbiol.">
        <title>The Global Catalogue of Microorganisms (GCM) 10K type strain sequencing project: providing services to taxonomists for standard genome sequencing and annotation.</title>
        <authorList>
            <consortium name="The Broad Institute Genomics Platform"/>
            <consortium name="The Broad Institute Genome Sequencing Center for Infectious Disease"/>
            <person name="Wu L."/>
            <person name="Ma J."/>
        </authorList>
    </citation>
    <scope>NUCLEOTIDE SEQUENCE [LARGE SCALE GENOMIC DNA]</scope>
    <source>
        <strain evidence="3">JCM 15914</strain>
    </source>
</reference>
<protein>
    <recommendedName>
        <fullName evidence="1">Antitoxin FitA-like ribbon-helix-helix domain-containing protein</fullName>
    </recommendedName>
</protein>
<accession>A0ABP5JU87</accession>
<evidence type="ECO:0000313" key="3">
    <source>
        <dbReference type="Proteomes" id="UP001500166"/>
    </source>
</evidence>
<dbReference type="EMBL" id="BAAAQA010000033">
    <property type="protein sequence ID" value="GAA2122788.1"/>
    <property type="molecule type" value="Genomic_DNA"/>
</dbReference>
<name>A0ABP5JU87_9MICC</name>
<dbReference type="Pfam" id="PF22513">
    <property type="entry name" value="FitA-like_RHH"/>
    <property type="match status" value="1"/>
</dbReference>
<proteinExistence type="predicted"/>
<evidence type="ECO:0000313" key="2">
    <source>
        <dbReference type="EMBL" id="GAA2122788.1"/>
    </source>
</evidence>
<organism evidence="2 3">
    <name type="scientific">Kocuria atrinae</name>
    <dbReference type="NCBI Taxonomy" id="592377"/>
    <lineage>
        <taxon>Bacteria</taxon>
        <taxon>Bacillati</taxon>
        <taxon>Actinomycetota</taxon>
        <taxon>Actinomycetes</taxon>
        <taxon>Micrococcales</taxon>
        <taxon>Micrococcaceae</taxon>
        <taxon>Kocuria</taxon>
    </lineage>
</organism>